<evidence type="ECO:0000313" key="2">
    <source>
        <dbReference type="EMBL" id="KAF5480584.1"/>
    </source>
</evidence>
<dbReference type="PANTHER" id="PTHR11439">
    <property type="entry name" value="GAG-POL-RELATED RETROTRANSPOSON"/>
    <property type="match status" value="1"/>
</dbReference>
<accession>A0A833Y8A4</accession>
<feature type="domain" description="Reverse transcriptase Ty1/copia-type" evidence="1">
    <location>
        <begin position="2"/>
        <end position="68"/>
    </location>
</feature>
<name>A0A833Y8A4_JUGRE</name>
<organism evidence="2 3">
    <name type="scientific">Juglans regia</name>
    <name type="common">English walnut</name>
    <dbReference type="NCBI Taxonomy" id="51240"/>
    <lineage>
        <taxon>Eukaryota</taxon>
        <taxon>Viridiplantae</taxon>
        <taxon>Streptophyta</taxon>
        <taxon>Embryophyta</taxon>
        <taxon>Tracheophyta</taxon>
        <taxon>Spermatophyta</taxon>
        <taxon>Magnoliopsida</taxon>
        <taxon>eudicotyledons</taxon>
        <taxon>Gunneridae</taxon>
        <taxon>Pentapetalae</taxon>
        <taxon>rosids</taxon>
        <taxon>fabids</taxon>
        <taxon>Fagales</taxon>
        <taxon>Juglandaceae</taxon>
        <taxon>Juglans</taxon>
    </lineage>
</organism>
<dbReference type="Proteomes" id="UP000619265">
    <property type="component" value="Unassembled WGS sequence"/>
</dbReference>
<evidence type="ECO:0000313" key="3">
    <source>
        <dbReference type="Proteomes" id="UP000619265"/>
    </source>
</evidence>
<proteinExistence type="predicted"/>
<dbReference type="PANTHER" id="PTHR11439:SF467">
    <property type="entry name" value="INTEGRASE CATALYTIC DOMAIN-CONTAINING PROTEIN"/>
    <property type="match status" value="1"/>
</dbReference>
<dbReference type="Pfam" id="PF07727">
    <property type="entry name" value="RVT_2"/>
    <property type="match status" value="1"/>
</dbReference>
<reference evidence="2" key="1">
    <citation type="submission" date="2015-10" db="EMBL/GenBank/DDBJ databases">
        <authorList>
            <person name="Martinez-Garcia P.J."/>
            <person name="Crepeau M.W."/>
            <person name="Puiu D."/>
            <person name="Gonzalez-Ibeas D."/>
            <person name="Whalen J."/>
            <person name="Stevens K."/>
            <person name="Paul R."/>
            <person name="Butterfield T."/>
            <person name="Britton M."/>
            <person name="Reagan R."/>
            <person name="Chakraborty S."/>
            <person name="Walawage S.L."/>
            <person name="Vasquez-Gross H.A."/>
            <person name="Cardeno C."/>
            <person name="Famula R."/>
            <person name="Pratt K."/>
            <person name="Kuruganti S."/>
            <person name="Aradhya M.K."/>
            <person name="Leslie C.A."/>
            <person name="Dandekar A.M."/>
            <person name="Salzberg S.L."/>
            <person name="Wegrzyn J.L."/>
            <person name="Langley C.H."/>
            <person name="Neale D.B."/>
        </authorList>
    </citation>
    <scope>NUCLEOTIDE SEQUENCE</scope>
    <source>
        <tissue evidence="2">Leaves</tissue>
    </source>
</reference>
<sequence>SNTKAIDQLIGTLSKFFSVKDLGQLSFFLGVETLRMGANLFLTQRKYIGELLRKVNMDNVKPCATPMATTCHLSKFEGVDFNDPQLYRSTVGALHYLGFTHPDIAYSVHRVSKFMHQPKEPHWQAVKRILRYLKHTISFGLHFSRQINKALHSFSDADWAGDSDDRRS</sequence>
<dbReference type="EMBL" id="LIHL02000001">
    <property type="protein sequence ID" value="KAF5480584.1"/>
    <property type="molecule type" value="Genomic_DNA"/>
</dbReference>
<comment type="caution">
    <text evidence="2">The sequence shown here is derived from an EMBL/GenBank/DDBJ whole genome shotgun (WGS) entry which is preliminary data.</text>
</comment>
<dbReference type="InterPro" id="IPR013103">
    <property type="entry name" value="RVT_2"/>
</dbReference>
<protein>
    <recommendedName>
        <fullName evidence="1">Reverse transcriptase Ty1/copia-type domain-containing protein</fullName>
    </recommendedName>
</protein>
<evidence type="ECO:0000259" key="1">
    <source>
        <dbReference type="Pfam" id="PF07727"/>
    </source>
</evidence>
<gene>
    <name evidence="2" type="ORF">F2P56_001320</name>
</gene>
<dbReference type="AlphaFoldDB" id="A0A833Y8A4"/>
<feature type="non-terminal residue" evidence="2">
    <location>
        <position position="1"/>
    </location>
</feature>
<reference evidence="2" key="2">
    <citation type="submission" date="2020-03" db="EMBL/GenBank/DDBJ databases">
        <title>Walnut 2.0.</title>
        <authorList>
            <person name="Marrano A."/>
            <person name="Britton M."/>
            <person name="Zimin A.V."/>
            <person name="Zaini P.A."/>
            <person name="Workman R."/>
            <person name="Puiu D."/>
            <person name="Bianco L."/>
            <person name="Allen B.J."/>
            <person name="Troggio M."/>
            <person name="Leslie C.A."/>
            <person name="Timp W."/>
            <person name="Dendekar A."/>
            <person name="Salzberg S.L."/>
            <person name="Neale D.B."/>
        </authorList>
    </citation>
    <scope>NUCLEOTIDE SEQUENCE</scope>
    <source>
        <tissue evidence="2">Leaves</tissue>
    </source>
</reference>
<feature type="non-terminal residue" evidence="2">
    <location>
        <position position="168"/>
    </location>
</feature>
<dbReference type="Gramene" id="Jr01_14200_p1">
    <property type="protein sequence ID" value="cds.Jr01_14200_p1"/>
    <property type="gene ID" value="Jr01_14200"/>
</dbReference>